<keyword evidence="13" id="KW-0812">Transmembrane</keyword>
<comment type="subcellular location">
    <subcellularLocation>
        <location evidence="1">Cell membrane</location>
        <topology evidence="1">Single-pass type I membrane protein</topology>
    </subcellularLocation>
</comment>
<dbReference type="GO" id="GO:0005886">
    <property type="term" value="C:plasma membrane"/>
    <property type="evidence" value="ECO:0007669"/>
    <property type="project" value="UniProtKB-SubCell"/>
</dbReference>
<evidence type="ECO:0000256" key="4">
    <source>
        <dbReference type="ARBA" id="ARBA00022679"/>
    </source>
</evidence>
<keyword evidence="9" id="KW-1015">Disulfide bond</keyword>
<dbReference type="SUPFAM" id="SSF56112">
    <property type="entry name" value="Protein kinase-like (PK-like)"/>
    <property type="match status" value="1"/>
</dbReference>
<dbReference type="InterPro" id="IPR024171">
    <property type="entry name" value="SRK-like_kinase"/>
</dbReference>
<feature type="domain" description="Protein kinase" evidence="14">
    <location>
        <begin position="496"/>
        <end position="784"/>
    </location>
</feature>
<dbReference type="InterPro" id="IPR011009">
    <property type="entry name" value="Kinase-like_dom_sf"/>
</dbReference>
<evidence type="ECO:0000256" key="2">
    <source>
        <dbReference type="ARBA" id="ARBA00022475"/>
    </source>
</evidence>
<dbReference type="SMART" id="SM00108">
    <property type="entry name" value="B_lectin"/>
    <property type="match status" value="1"/>
</dbReference>
<keyword evidence="3 11" id="KW-0723">Serine/threonine-protein kinase</keyword>
<dbReference type="PROSITE" id="PS50948">
    <property type="entry name" value="PAN"/>
    <property type="match status" value="1"/>
</dbReference>
<proteinExistence type="inferred from homology"/>
<dbReference type="Gene3D" id="3.30.200.20">
    <property type="entry name" value="Phosphorylase Kinase, domain 1"/>
    <property type="match status" value="1"/>
</dbReference>
<dbReference type="InterPro" id="IPR000858">
    <property type="entry name" value="S_locus_glycoprot_dom"/>
</dbReference>
<dbReference type="InterPro" id="IPR001480">
    <property type="entry name" value="Bulb-type_lectin_dom"/>
</dbReference>
<dbReference type="SUPFAM" id="SSF51110">
    <property type="entry name" value="alpha-D-mannose-specific plant lectins"/>
    <property type="match status" value="1"/>
</dbReference>
<dbReference type="GO" id="GO:0106310">
    <property type="term" value="F:protein serine kinase activity"/>
    <property type="evidence" value="ECO:0007669"/>
    <property type="project" value="RHEA"/>
</dbReference>
<dbReference type="InterPro" id="IPR001245">
    <property type="entry name" value="Ser-Thr/Tyr_kinase_cat_dom"/>
</dbReference>
<reference evidence="18" key="1">
    <citation type="journal article" date="2018" name="Gigascience">
        <title>Genome assembly of the Pink Ipe (Handroanthus impetiginosus, Bignoniaceae), a highly valued, ecologically keystone Neotropical timber forest tree.</title>
        <authorList>
            <person name="Silva-Junior O.B."/>
            <person name="Grattapaglia D."/>
            <person name="Novaes E."/>
            <person name="Collevatti R.G."/>
        </authorList>
    </citation>
    <scope>NUCLEOTIDE SEQUENCE [LARGE SCALE GENOMIC DNA]</scope>
    <source>
        <strain evidence="18">cv. UFG-1</strain>
    </source>
</reference>
<feature type="domain" description="Apple" evidence="16">
    <location>
        <begin position="330"/>
        <end position="404"/>
    </location>
</feature>
<feature type="binding site" evidence="12">
    <location>
        <position position="524"/>
    </location>
    <ligand>
        <name>ATP</name>
        <dbReference type="ChEBI" id="CHEBI:30616"/>
    </ligand>
</feature>
<dbReference type="PANTHER" id="PTHR27002:SF1082">
    <property type="entry name" value="OS06G0693000 PROTEIN"/>
    <property type="match status" value="1"/>
</dbReference>
<dbReference type="InterPro" id="IPR003609">
    <property type="entry name" value="Pan_app"/>
</dbReference>
<keyword evidence="10" id="KW-0325">Glycoprotein</keyword>
<dbReference type="FunFam" id="2.90.10.10:FF:000001">
    <property type="entry name" value="G-type lectin S-receptor-like serine/threonine-protein kinase"/>
    <property type="match status" value="1"/>
</dbReference>
<dbReference type="PIRSF" id="PIRSF000641">
    <property type="entry name" value="SRK"/>
    <property type="match status" value="1"/>
</dbReference>
<keyword evidence="8 11" id="KW-0067">ATP-binding</keyword>
<dbReference type="PANTHER" id="PTHR27002">
    <property type="entry name" value="RECEPTOR-LIKE SERINE/THREONINE-PROTEIN KINASE SD1-8"/>
    <property type="match status" value="1"/>
</dbReference>
<evidence type="ECO:0000256" key="9">
    <source>
        <dbReference type="ARBA" id="ARBA00023157"/>
    </source>
</evidence>
<keyword evidence="2" id="KW-1003">Cell membrane</keyword>
<dbReference type="Proteomes" id="UP000231279">
    <property type="component" value="Unassembled WGS sequence"/>
</dbReference>
<keyword evidence="13" id="KW-0472">Membrane</keyword>
<evidence type="ECO:0000256" key="12">
    <source>
        <dbReference type="PROSITE-ProRule" id="PRU10141"/>
    </source>
</evidence>
<dbReference type="Pfam" id="PF01453">
    <property type="entry name" value="B_lectin"/>
    <property type="match status" value="1"/>
</dbReference>
<evidence type="ECO:0000313" key="17">
    <source>
        <dbReference type="EMBL" id="PIN06807.1"/>
    </source>
</evidence>
<dbReference type="InterPro" id="IPR017441">
    <property type="entry name" value="Protein_kinase_ATP_BS"/>
</dbReference>
<keyword evidence="5" id="KW-0732">Signal</keyword>
<comment type="similarity">
    <text evidence="11">Belongs to the protein kinase superfamily. Ser/Thr protein kinase family.</text>
</comment>
<dbReference type="GO" id="GO:0005524">
    <property type="term" value="F:ATP binding"/>
    <property type="evidence" value="ECO:0007669"/>
    <property type="project" value="UniProtKB-UniRule"/>
</dbReference>
<dbReference type="PROSITE" id="PS51257">
    <property type="entry name" value="PROKAR_LIPOPROTEIN"/>
    <property type="match status" value="1"/>
</dbReference>
<dbReference type="InterPro" id="IPR008271">
    <property type="entry name" value="Ser/Thr_kinase_AS"/>
</dbReference>
<dbReference type="PROSITE" id="PS50927">
    <property type="entry name" value="BULB_LECTIN"/>
    <property type="match status" value="1"/>
</dbReference>
<dbReference type="CDD" id="cd00028">
    <property type="entry name" value="B_lectin"/>
    <property type="match status" value="1"/>
</dbReference>
<dbReference type="PROSITE" id="PS00108">
    <property type="entry name" value="PROTEIN_KINASE_ST"/>
    <property type="match status" value="1"/>
</dbReference>
<dbReference type="OrthoDB" id="1934880at2759"/>
<evidence type="ECO:0000256" key="3">
    <source>
        <dbReference type="ARBA" id="ARBA00022527"/>
    </source>
</evidence>
<feature type="transmembrane region" description="Helical" evidence="13">
    <location>
        <begin position="416"/>
        <end position="441"/>
    </location>
</feature>
<comment type="catalytic activity">
    <reaction evidence="11">
        <text>L-threonyl-[protein] + ATP = O-phospho-L-threonyl-[protein] + ADP + H(+)</text>
        <dbReference type="Rhea" id="RHEA:46608"/>
        <dbReference type="Rhea" id="RHEA-COMP:11060"/>
        <dbReference type="Rhea" id="RHEA-COMP:11605"/>
        <dbReference type="ChEBI" id="CHEBI:15378"/>
        <dbReference type="ChEBI" id="CHEBI:30013"/>
        <dbReference type="ChEBI" id="CHEBI:30616"/>
        <dbReference type="ChEBI" id="CHEBI:61977"/>
        <dbReference type="ChEBI" id="CHEBI:456216"/>
        <dbReference type="EC" id="2.7.11.1"/>
    </reaction>
</comment>
<dbReference type="InterPro" id="IPR000719">
    <property type="entry name" value="Prot_kinase_dom"/>
</dbReference>
<evidence type="ECO:0000259" key="16">
    <source>
        <dbReference type="PROSITE" id="PS50948"/>
    </source>
</evidence>
<evidence type="ECO:0000256" key="6">
    <source>
        <dbReference type="ARBA" id="ARBA00022741"/>
    </source>
</evidence>
<keyword evidence="13" id="KW-1133">Transmembrane helix</keyword>
<protein>
    <recommendedName>
        <fullName evidence="11">Receptor-like serine/threonine-protein kinase</fullName>
        <ecNumber evidence="11">2.7.11.1</ecNumber>
    </recommendedName>
</protein>
<dbReference type="GO" id="GO:0048544">
    <property type="term" value="P:recognition of pollen"/>
    <property type="evidence" value="ECO:0007669"/>
    <property type="project" value="InterPro"/>
</dbReference>
<dbReference type="Gene3D" id="2.90.10.10">
    <property type="entry name" value="Bulb-type lectin domain"/>
    <property type="match status" value="1"/>
</dbReference>
<name>A0A2G9GNC7_9LAMI</name>
<dbReference type="PROSITE" id="PS00107">
    <property type="entry name" value="PROTEIN_KINASE_ATP"/>
    <property type="match status" value="1"/>
</dbReference>
<organism evidence="17 18">
    <name type="scientific">Handroanthus impetiginosus</name>
    <dbReference type="NCBI Taxonomy" id="429701"/>
    <lineage>
        <taxon>Eukaryota</taxon>
        <taxon>Viridiplantae</taxon>
        <taxon>Streptophyta</taxon>
        <taxon>Embryophyta</taxon>
        <taxon>Tracheophyta</taxon>
        <taxon>Spermatophyta</taxon>
        <taxon>Magnoliopsida</taxon>
        <taxon>eudicotyledons</taxon>
        <taxon>Gunneridae</taxon>
        <taxon>Pentapetalae</taxon>
        <taxon>asterids</taxon>
        <taxon>lamiids</taxon>
        <taxon>Lamiales</taxon>
        <taxon>Bignoniaceae</taxon>
        <taxon>Crescentiina</taxon>
        <taxon>Tabebuia alliance</taxon>
        <taxon>Handroanthus</taxon>
    </lineage>
</organism>
<evidence type="ECO:0000259" key="14">
    <source>
        <dbReference type="PROSITE" id="PS50011"/>
    </source>
</evidence>
<evidence type="ECO:0000256" key="13">
    <source>
        <dbReference type="SAM" id="Phobius"/>
    </source>
</evidence>
<dbReference type="PROSITE" id="PS50011">
    <property type="entry name" value="PROTEIN_KINASE_DOM"/>
    <property type="match status" value="1"/>
</dbReference>
<dbReference type="InterPro" id="IPR036426">
    <property type="entry name" value="Bulb-type_lectin_dom_sf"/>
</dbReference>
<dbReference type="FunFam" id="1.10.510.10:FF:000467">
    <property type="entry name" value="Liguleless narrow1"/>
    <property type="match status" value="1"/>
</dbReference>
<keyword evidence="6 11" id="KW-0547">Nucleotide-binding</keyword>
<evidence type="ECO:0000256" key="8">
    <source>
        <dbReference type="ARBA" id="ARBA00022840"/>
    </source>
</evidence>
<dbReference type="GO" id="GO:0004674">
    <property type="term" value="F:protein serine/threonine kinase activity"/>
    <property type="evidence" value="ECO:0007669"/>
    <property type="project" value="UniProtKB-KW"/>
</dbReference>
<dbReference type="Pfam" id="PF07714">
    <property type="entry name" value="PK_Tyr_Ser-Thr"/>
    <property type="match status" value="1"/>
</dbReference>
<feature type="domain" description="Bulb-type lectin" evidence="15">
    <location>
        <begin position="30"/>
        <end position="150"/>
    </location>
</feature>
<dbReference type="EMBL" id="NKXS01004314">
    <property type="protein sequence ID" value="PIN06807.1"/>
    <property type="molecule type" value="Genomic_DNA"/>
</dbReference>
<sequence length="817" mass="92575">MINAKIIQLFVLQFIFFVACAPLLGSCLQTNIISSSSFIKDPDTIVSRRNIFKLGFFTPENTINRYLGIFYSFSNETVVWVANRDTPLQDSSNTVTISEDGNLVLIDGKNQTVWSTNATTSPMNTIVQLQDSGNLVLQDNATGTIIWESFSDPTDVFLPTMKVFDNITTGKKTLFSSWKNGSDPAVGSFTMGIEALNIPQNFIWKNGRPYWRSGPWNGKMYLGIQDMLHPYIQLITLVNNSAGVIYFTTTDQVTFIMQLTLNSSGSYVQTVWDDQRKIWDTVWLAPETECDVYGTCGLFGSCNSQDSPICSCLRGFEPVNKEEWGSGNWTSGDGFLRLPFMKVPDFAEQFPSRQEDECRNRCLRNCSCIAYAYDSNIGCMFWSGSLIDIQRFAFVGYDLYIRVSASELDSHKDKKLFIIIPVVAAFFCTCIFAFIAWCWIAKRKGKKTKDKKIFEAGQTFSLDSTTIVLKDEPQKFNIEKLSIFTFETLANATDQFCANNLLGKGGFGSVYMGKLRNMKEIAVKRLSTIYGQGMEEFMNEMIVISKLQHQNLVKLLGCCEEKEEKMLIYEYMPNKSLDICLFDPTHPSRNILDWTKRFSIIEGIGRGLLYLHRDSRLKIIHRDLKPSNVLLDEDWNPKISDFGMARIFGGNQDHANTTRVMGTYGYMAPEYAMEGRFSEKSDVYSFGVLMLEIVKGKKNAHYYNQEWSLSFLGCAWKLWSEGNGLNFADETIVDLNLEEEIVRCIQIALLCVQEFPKNRPTIQTVLSMLSCEIVDLPAPEQPIFAEKWNDSHGGSTQSSNQVGLSNNEFTITVLEGR</sequence>
<gene>
    <name evidence="17" type="ORF">CDL12_20636</name>
</gene>
<evidence type="ECO:0000256" key="11">
    <source>
        <dbReference type="PIRNR" id="PIRNR000641"/>
    </source>
</evidence>
<dbReference type="SMART" id="SM00473">
    <property type="entry name" value="PAN_AP"/>
    <property type="match status" value="1"/>
</dbReference>
<evidence type="ECO:0000256" key="10">
    <source>
        <dbReference type="ARBA" id="ARBA00023180"/>
    </source>
</evidence>
<keyword evidence="4 11" id="KW-0808">Transferase</keyword>
<dbReference type="CDD" id="cd01098">
    <property type="entry name" value="PAN_AP_plant"/>
    <property type="match status" value="1"/>
</dbReference>
<evidence type="ECO:0000259" key="15">
    <source>
        <dbReference type="PROSITE" id="PS50927"/>
    </source>
</evidence>
<dbReference type="Gene3D" id="1.10.510.10">
    <property type="entry name" value="Transferase(Phosphotransferase) domain 1"/>
    <property type="match status" value="1"/>
</dbReference>
<evidence type="ECO:0000256" key="1">
    <source>
        <dbReference type="ARBA" id="ARBA00004251"/>
    </source>
</evidence>
<evidence type="ECO:0000313" key="18">
    <source>
        <dbReference type="Proteomes" id="UP000231279"/>
    </source>
</evidence>
<dbReference type="EC" id="2.7.11.1" evidence="11"/>
<accession>A0A2G9GNC7</accession>
<comment type="caution">
    <text evidence="17">The sequence shown here is derived from an EMBL/GenBank/DDBJ whole genome shotgun (WGS) entry which is preliminary data.</text>
</comment>
<dbReference type="CDD" id="cd14066">
    <property type="entry name" value="STKc_IRAK"/>
    <property type="match status" value="1"/>
</dbReference>
<evidence type="ECO:0000256" key="7">
    <source>
        <dbReference type="ARBA" id="ARBA00022777"/>
    </source>
</evidence>
<dbReference type="AlphaFoldDB" id="A0A2G9GNC7"/>
<dbReference type="FunFam" id="3.30.200.20:FF:000162">
    <property type="entry name" value="Adenine nucleotide alpha hydrolase-like domain kinase"/>
    <property type="match status" value="1"/>
</dbReference>
<comment type="catalytic activity">
    <reaction evidence="11">
        <text>L-seryl-[protein] + ATP = O-phospho-L-seryl-[protein] + ADP + H(+)</text>
        <dbReference type="Rhea" id="RHEA:17989"/>
        <dbReference type="Rhea" id="RHEA-COMP:9863"/>
        <dbReference type="Rhea" id="RHEA-COMP:11604"/>
        <dbReference type="ChEBI" id="CHEBI:15378"/>
        <dbReference type="ChEBI" id="CHEBI:29999"/>
        <dbReference type="ChEBI" id="CHEBI:30616"/>
        <dbReference type="ChEBI" id="CHEBI:83421"/>
        <dbReference type="ChEBI" id="CHEBI:456216"/>
        <dbReference type="EC" id="2.7.11.1"/>
    </reaction>
</comment>
<evidence type="ECO:0000256" key="5">
    <source>
        <dbReference type="ARBA" id="ARBA00022729"/>
    </source>
</evidence>
<dbReference type="SMART" id="SM00220">
    <property type="entry name" value="S_TKc"/>
    <property type="match status" value="1"/>
</dbReference>
<keyword evidence="18" id="KW-1185">Reference proteome</keyword>
<keyword evidence="7 11" id="KW-0418">Kinase</keyword>
<dbReference type="STRING" id="429701.A0A2G9GNC7"/>
<dbReference type="Pfam" id="PF08276">
    <property type="entry name" value="PAN_2"/>
    <property type="match status" value="1"/>
</dbReference>
<dbReference type="Pfam" id="PF00954">
    <property type="entry name" value="S_locus_glycop"/>
    <property type="match status" value="1"/>
</dbReference>